<dbReference type="RefSeq" id="WP_124490603.1">
    <property type="nucleotide sequence ID" value="NZ_CP156687.1"/>
</dbReference>
<comment type="caution">
    <text evidence="3">The sequence shown here is derived from an EMBL/GenBank/DDBJ whole genome shotgun (WGS) entry which is preliminary data.</text>
</comment>
<gene>
    <name evidence="3" type="ORF">DF017_02080</name>
</gene>
<dbReference type="Proteomes" id="UP000281098">
    <property type="component" value="Unassembled WGS sequence"/>
</dbReference>
<accession>A0ABX9YWE4</accession>
<keyword evidence="2" id="KW-1133">Transmembrane helix</keyword>
<evidence type="ECO:0000313" key="4">
    <source>
        <dbReference type="Proteomes" id="UP000281098"/>
    </source>
</evidence>
<feature type="transmembrane region" description="Helical" evidence="2">
    <location>
        <begin position="84"/>
        <end position="103"/>
    </location>
</feature>
<evidence type="ECO:0000256" key="1">
    <source>
        <dbReference type="SAM" id="MobiDB-lite"/>
    </source>
</evidence>
<feature type="region of interest" description="Disordered" evidence="1">
    <location>
        <begin position="1"/>
        <end position="79"/>
    </location>
</feature>
<sequence>MERRPMSEVLECPPRDRARRVSPAVGRAGDGSTGGAARPGRDYPGSPDPRTPNTSNRGNGRGPPRKRGGGSSGDHGQPRKKWRIVLAIALFLLIAIGVAWWLAMRNPHLVRMDADNNAATIAPHASRAR</sequence>
<dbReference type="GeneID" id="93058080"/>
<evidence type="ECO:0000313" key="3">
    <source>
        <dbReference type="EMBL" id="RQY99069.1"/>
    </source>
</evidence>
<organism evidence="3 4">
    <name type="scientific">Burkholderia stagnalis</name>
    <dbReference type="NCBI Taxonomy" id="1503054"/>
    <lineage>
        <taxon>Bacteria</taxon>
        <taxon>Pseudomonadati</taxon>
        <taxon>Pseudomonadota</taxon>
        <taxon>Betaproteobacteria</taxon>
        <taxon>Burkholderiales</taxon>
        <taxon>Burkholderiaceae</taxon>
        <taxon>Burkholderia</taxon>
        <taxon>Burkholderia cepacia complex</taxon>
    </lineage>
</organism>
<keyword evidence="2" id="KW-0812">Transmembrane</keyword>
<protein>
    <submittedName>
        <fullName evidence="3">Uncharacterized protein</fullName>
    </submittedName>
</protein>
<evidence type="ECO:0000256" key="2">
    <source>
        <dbReference type="SAM" id="Phobius"/>
    </source>
</evidence>
<reference evidence="3 4" key="1">
    <citation type="submission" date="2018-08" db="EMBL/GenBank/DDBJ databases">
        <title>Comparative analysis of Burkholderia isolates from Puerto Rico.</title>
        <authorList>
            <person name="Hall C."/>
            <person name="Sahl J."/>
            <person name="Wagner D."/>
        </authorList>
    </citation>
    <scope>NUCLEOTIDE SEQUENCE [LARGE SCALE GENOMIC DNA]</scope>
    <source>
        <strain evidence="3 4">Bp8966</strain>
    </source>
</reference>
<keyword evidence="4" id="KW-1185">Reference proteome</keyword>
<dbReference type="EMBL" id="QTPM01000002">
    <property type="protein sequence ID" value="RQY99069.1"/>
    <property type="molecule type" value="Genomic_DNA"/>
</dbReference>
<name>A0ABX9YWE4_9BURK</name>
<proteinExistence type="predicted"/>
<keyword evidence="2" id="KW-0472">Membrane</keyword>